<dbReference type="PhylomeDB" id="A0A0G4FS09"/>
<comment type="similarity">
    <text evidence="2">Belongs to the GST superfamily. Mu family.</text>
</comment>
<dbReference type="GO" id="GO:0006749">
    <property type="term" value="P:glutathione metabolic process"/>
    <property type="evidence" value="ECO:0007669"/>
    <property type="project" value="TreeGrafter"/>
</dbReference>
<feature type="domain" description="GST N-terminal" evidence="9">
    <location>
        <begin position="2"/>
        <end position="91"/>
    </location>
</feature>
<evidence type="ECO:0000256" key="1">
    <source>
        <dbReference type="ARBA" id="ARBA00003701"/>
    </source>
</evidence>
<dbReference type="VEuPathDB" id="CryptoDB:Cvel_18479"/>
<dbReference type="AlphaFoldDB" id="A0A0G4FS09"/>
<comment type="catalytic activity">
    <reaction evidence="8">
        <text>RX + glutathione = an S-substituted glutathione + a halide anion + H(+)</text>
        <dbReference type="Rhea" id="RHEA:16437"/>
        <dbReference type="ChEBI" id="CHEBI:15378"/>
        <dbReference type="ChEBI" id="CHEBI:16042"/>
        <dbReference type="ChEBI" id="CHEBI:17792"/>
        <dbReference type="ChEBI" id="CHEBI:57925"/>
        <dbReference type="ChEBI" id="CHEBI:90779"/>
        <dbReference type="EC" id="2.5.1.18"/>
    </reaction>
</comment>
<dbReference type="PANTHER" id="PTHR11571">
    <property type="entry name" value="GLUTATHIONE S-TRANSFERASE"/>
    <property type="match status" value="1"/>
</dbReference>
<comment type="similarity">
    <text evidence="3">Belongs to the GST superfamily. Pi family.</text>
</comment>
<feature type="domain" description="GST C-terminal" evidence="10">
    <location>
        <begin position="93"/>
        <end position="216"/>
    </location>
</feature>
<evidence type="ECO:0000259" key="10">
    <source>
        <dbReference type="PROSITE" id="PS50405"/>
    </source>
</evidence>
<evidence type="ECO:0000313" key="11">
    <source>
        <dbReference type="EMBL" id="CEM17458.1"/>
    </source>
</evidence>
<dbReference type="InterPro" id="IPR050213">
    <property type="entry name" value="GST_superfamily"/>
</dbReference>
<dbReference type="InterPro" id="IPR004046">
    <property type="entry name" value="GST_C"/>
</dbReference>
<dbReference type="Pfam" id="PF02798">
    <property type="entry name" value="GST_N"/>
    <property type="match status" value="1"/>
</dbReference>
<sequence length="224" mass="25626">MSKLTLGYWSIRGLGQPIRLVLEYGGLEYTEDLYTLQKKEDGSWDRGMWMDVKYSKGLDFPNLPYLYDGEMKISQTNAIILHLAEKIGIAGKDPSERALAHMLLCQSQDVRSKYVQMSYCRPANFESLKTEVVSQFLPAKLKELAAFFDKYEGPYFLGKALTYPDLVFYDLFDQFVNLSPGCLDEVPSLKAFVHHMESLPAIAAYKKSEKFIDHPYNNLSANFL</sequence>
<dbReference type="InterPro" id="IPR010987">
    <property type="entry name" value="Glutathione-S-Trfase_C-like"/>
</dbReference>
<dbReference type="SFLD" id="SFLDG00363">
    <property type="entry name" value="AMPS_(cytGST):_Alpha-__Mu-__Pi"/>
    <property type="match status" value="1"/>
</dbReference>
<dbReference type="PROSITE" id="PS50404">
    <property type="entry name" value="GST_NTER"/>
    <property type="match status" value="1"/>
</dbReference>
<dbReference type="SFLD" id="SFLDS00019">
    <property type="entry name" value="Glutathione_Transferase_(cytos"/>
    <property type="match status" value="1"/>
</dbReference>
<dbReference type="EC" id="2.5.1.18" evidence="5"/>
<evidence type="ECO:0000256" key="3">
    <source>
        <dbReference type="ARBA" id="ARBA00007297"/>
    </source>
</evidence>
<reference evidence="11" key="1">
    <citation type="submission" date="2014-11" db="EMBL/GenBank/DDBJ databases">
        <authorList>
            <person name="Otto D Thomas"/>
            <person name="Naeem Raeece"/>
        </authorList>
    </citation>
    <scope>NUCLEOTIDE SEQUENCE</scope>
</reference>
<dbReference type="SFLD" id="SFLDG01205">
    <property type="entry name" value="AMPS.1"/>
    <property type="match status" value="1"/>
</dbReference>
<keyword evidence="6" id="KW-0808">Transferase</keyword>
<dbReference type="PANTHER" id="PTHR11571:SF222">
    <property type="entry name" value="GLUTATHIONE TRANSFERASE"/>
    <property type="match status" value="1"/>
</dbReference>
<gene>
    <name evidence="11" type="ORF">Cvel_18479</name>
</gene>
<evidence type="ECO:0000256" key="4">
    <source>
        <dbReference type="ARBA" id="ARBA00011738"/>
    </source>
</evidence>
<comment type="subunit">
    <text evidence="4">Homodimer.</text>
</comment>
<dbReference type="InterPro" id="IPR036282">
    <property type="entry name" value="Glutathione-S-Trfase_C_sf"/>
</dbReference>
<comment type="function">
    <text evidence="1">Conjugation of reduced glutathione to a wide number of exogenous and endogenous hydrophobic electrophiles.</text>
</comment>
<dbReference type="SUPFAM" id="SSF52833">
    <property type="entry name" value="Thioredoxin-like"/>
    <property type="match status" value="1"/>
</dbReference>
<evidence type="ECO:0000256" key="8">
    <source>
        <dbReference type="ARBA" id="ARBA00047960"/>
    </source>
</evidence>
<dbReference type="InterPro" id="IPR040079">
    <property type="entry name" value="Glutathione_S-Trfase"/>
</dbReference>
<dbReference type="InterPro" id="IPR036249">
    <property type="entry name" value="Thioredoxin-like_sf"/>
</dbReference>
<dbReference type="GO" id="GO:0004364">
    <property type="term" value="F:glutathione transferase activity"/>
    <property type="evidence" value="ECO:0007669"/>
    <property type="project" value="UniProtKB-EC"/>
</dbReference>
<dbReference type="Gene3D" id="1.20.1050.10">
    <property type="match status" value="1"/>
</dbReference>
<evidence type="ECO:0000259" key="9">
    <source>
        <dbReference type="PROSITE" id="PS50404"/>
    </source>
</evidence>
<proteinExistence type="inferred from homology"/>
<dbReference type="PROSITE" id="PS50405">
    <property type="entry name" value="GST_CTER"/>
    <property type="match status" value="1"/>
</dbReference>
<organism evidence="11">
    <name type="scientific">Chromera velia CCMP2878</name>
    <dbReference type="NCBI Taxonomy" id="1169474"/>
    <lineage>
        <taxon>Eukaryota</taxon>
        <taxon>Sar</taxon>
        <taxon>Alveolata</taxon>
        <taxon>Colpodellida</taxon>
        <taxon>Chromeraceae</taxon>
        <taxon>Chromera</taxon>
    </lineage>
</organism>
<dbReference type="EMBL" id="CDMZ01000587">
    <property type="protein sequence ID" value="CEM17458.1"/>
    <property type="molecule type" value="Genomic_DNA"/>
</dbReference>
<accession>A0A0G4FS09</accession>
<dbReference type="FunFam" id="1.20.1050.10:FF:000020">
    <property type="entry name" value="Glutathione S-transferase P 1"/>
    <property type="match status" value="1"/>
</dbReference>
<dbReference type="Pfam" id="PF14497">
    <property type="entry name" value="GST_C_3"/>
    <property type="match status" value="1"/>
</dbReference>
<evidence type="ECO:0000256" key="5">
    <source>
        <dbReference type="ARBA" id="ARBA00012452"/>
    </source>
</evidence>
<protein>
    <recommendedName>
        <fullName evidence="5">glutathione transferase</fullName>
        <ecNumber evidence="5">2.5.1.18</ecNumber>
    </recommendedName>
    <alternativeName>
        <fullName evidence="7">GST class-pi</fullName>
    </alternativeName>
</protein>
<evidence type="ECO:0000256" key="7">
    <source>
        <dbReference type="ARBA" id="ARBA00032759"/>
    </source>
</evidence>
<dbReference type="Gene3D" id="3.40.30.10">
    <property type="entry name" value="Glutaredoxin"/>
    <property type="match status" value="1"/>
</dbReference>
<dbReference type="SUPFAM" id="SSF47616">
    <property type="entry name" value="GST C-terminal domain-like"/>
    <property type="match status" value="1"/>
</dbReference>
<name>A0A0G4FS09_9ALVE</name>
<dbReference type="InterPro" id="IPR004045">
    <property type="entry name" value="Glutathione_S-Trfase_N"/>
</dbReference>
<evidence type="ECO:0000256" key="2">
    <source>
        <dbReference type="ARBA" id="ARBA00005861"/>
    </source>
</evidence>
<evidence type="ECO:0000256" key="6">
    <source>
        <dbReference type="ARBA" id="ARBA00022679"/>
    </source>
</evidence>